<name>A0A6C0BYQ2_9ZZZZ</name>
<evidence type="ECO:0000313" key="1">
    <source>
        <dbReference type="EMBL" id="QHS97240.1"/>
    </source>
</evidence>
<organism evidence="1">
    <name type="scientific">viral metagenome</name>
    <dbReference type="NCBI Taxonomy" id="1070528"/>
    <lineage>
        <taxon>unclassified sequences</taxon>
        <taxon>metagenomes</taxon>
        <taxon>organismal metagenomes</taxon>
    </lineage>
</organism>
<dbReference type="EMBL" id="MN739292">
    <property type="protein sequence ID" value="QHS97240.1"/>
    <property type="molecule type" value="Genomic_DNA"/>
</dbReference>
<dbReference type="AlphaFoldDB" id="A0A6C0BYQ2"/>
<protein>
    <submittedName>
        <fullName evidence="1">Uncharacterized protein</fullName>
    </submittedName>
</protein>
<accession>A0A6C0BYQ2</accession>
<proteinExistence type="predicted"/>
<sequence>MNFTDLHDDLRIYLIKFLDINMLNNYALTYKYGLESIQKYLFYRRIMNKKNKINPTIHNSLIRVNKKYIKKDCVPRNFKYFVESIIKINKIIPNPKSPEDSYKCYYLVISNPGLCGDKYYMYPEWNTFYTIDFDENDYIPYKR</sequence>
<reference evidence="1" key="1">
    <citation type="journal article" date="2020" name="Nature">
        <title>Giant virus diversity and host interactions through global metagenomics.</title>
        <authorList>
            <person name="Schulz F."/>
            <person name="Roux S."/>
            <person name="Paez-Espino D."/>
            <person name="Jungbluth S."/>
            <person name="Walsh D.A."/>
            <person name="Denef V.J."/>
            <person name="McMahon K.D."/>
            <person name="Konstantinidis K.T."/>
            <person name="Eloe-Fadrosh E.A."/>
            <person name="Kyrpides N.C."/>
            <person name="Woyke T."/>
        </authorList>
    </citation>
    <scope>NUCLEOTIDE SEQUENCE</scope>
    <source>
        <strain evidence="1">GVMAG-M-3300020169-51</strain>
    </source>
</reference>